<name>A0ABY5VT68_9ACTN</name>
<keyword evidence="4" id="KW-0997">Cell inner membrane</keyword>
<proteinExistence type="predicted"/>
<evidence type="ECO:0000256" key="3">
    <source>
        <dbReference type="ARBA" id="ARBA00022496"/>
    </source>
</evidence>
<dbReference type="Pfam" id="PF00005">
    <property type="entry name" value="ABC_tran"/>
    <property type="match status" value="1"/>
</dbReference>
<keyword evidence="9" id="KW-0406">Ion transport</keyword>
<feature type="domain" description="ABC transporter" evidence="11">
    <location>
        <begin position="4"/>
        <end position="235"/>
    </location>
</feature>
<evidence type="ECO:0000256" key="9">
    <source>
        <dbReference type="ARBA" id="ARBA00023065"/>
    </source>
</evidence>
<reference evidence="12" key="2">
    <citation type="submission" date="2022-09" db="EMBL/GenBank/DDBJ databases">
        <title>Biosynthetic gene clusters of Dactylosporangioum fulvum.</title>
        <authorList>
            <person name="Caradec T."/>
        </authorList>
    </citation>
    <scope>NUCLEOTIDE SEQUENCE</scope>
    <source>
        <strain evidence="12">NRRL B-16292</strain>
    </source>
</reference>
<dbReference type="InterPro" id="IPR027417">
    <property type="entry name" value="P-loop_NTPase"/>
</dbReference>
<dbReference type="PANTHER" id="PTHR42781">
    <property type="entry name" value="SPERMIDINE/PUTRESCINE IMPORT ATP-BINDING PROTEIN POTA"/>
    <property type="match status" value="1"/>
</dbReference>
<keyword evidence="3" id="KW-0410">Iron transport</keyword>
<protein>
    <submittedName>
        <fullName evidence="12">ABC transporter ATP-binding protein</fullName>
    </submittedName>
</protein>
<dbReference type="InterPro" id="IPR003593">
    <property type="entry name" value="AAA+_ATPase"/>
</dbReference>
<evidence type="ECO:0000256" key="5">
    <source>
        <dbReference type="ARBA" id="ARBA00022741"/>
    </source>
</evidence>
<dbReference type="SUPFAM" id="SSF52540">
    <property type="entry name" value="P-loop containing nucleoside triphosphate hydrolases"/>
    <property type="match status" value="1"/>
</dbReference>
<keyword evidence="7" id="KW-1278">Translocase</keyword>
<evidence type="ECO:0000256" key="2">
    <source>
        <dbReference type="ARBA" id="ARBA00022475"/>
    </source>
</evidence>
<evidence type="ECO:0000256" key="6">
    <source>
        <dbReference type="ARBA" id="ARBA00022840"/>
    </source>
</evidence>
<gene>
    <name evidence="12" type="ORF">Dfulv_31525</name>
</gene>
<accession>A0ABY5VT68</accession>
<dbReference type="InterPro" id="IPR017871">
    <property type="entry name" value="ABC_transporter-like_CS"/>
</dbReference>
<dbReference type="Proteomes" id="UP001059617">
    <property type="component" value="Chromosome"/>
</dbReference>
<dbReference type="InterPro" id="IPR050093">
    <property type="entry name" value="ABC_SmlMolc_Importer"/>
</dbReference>
<evidence type="ECO:0000256" key="10">
    <source>
        <dbReference type="ARBA" id="ARBA00023136"/>
    </source>
</evidence>
<keyword evidence="13" id="KW-1185">Reference proteome</keyword>
<sequence length="342" mass="35663">MTALSVRDLHKSYGRARVLDGVSLDVAEGTTTAILGASGCGKTTLLRLIAGFDRADGGTIALAGRVVSAVPPEKRSIGYVAQEGALFPHLTVQANIAFGLSRAAGTRAERRHRVAELLDLVRLDASLARRHPHELSGGQQQRVALARALARRPALVLLDEPFSSLDTALRSATRTAVAEALRAERVTTLLVTHDQAEALSLSDEVAVLTRGRFTQVAPAREIYAAPVDLDTARLLGPGTTLPGKADAGAVSCTLGTLRVAQPCPDGDATVFVRPEQLRVTPAAGGNAVVRASGFLGADTVLTVELPDGTLLDARADATVAYTTGERVTVDVVGAVNAYAART</sequence>
<organism evidence="12 13">
    <name type="scientific">Dactylosporangium fulvum</name>
    <dbReference type="NCBI Taxonomy" id="53359"/>
    <lineage>
        <taxon>Bacteria</taxon>
        <taxon>Bacillati</taxon>
        <taxon>Actinomycetota</taxon>
        <taxon>Actinomycetes</taxon>
        <taxon>Micromonosporales</taxon>
        <taxon>Micromonosporaceae</taxon>
        <taxon>Dactylosporangium</taxon>
    </lineage>
</organism>
<dbReference type="SUPFAM" id="SSF50331">
    <property type="entry name" value="MOP-like"/>
    <property type="match status" value="1"/>
</dbReference>
<evidence type="ECO:0000256" key="7">
    <source>
        <dbReference type="ARBA" id="ARBA00022967"/>
    </source>
</evidence>
<dbReference type="InterPro" id="IPR013611">
    <property type="entry name" value="Transp-assoc_OB_typ2"/>
</dbReference>
<reference evidence="12" key="1">
    <citation type="submission" date="2021-04" db="EMBL/GenBank/DDBJ databases">
        <authorList>
            <person name="Hartkoorn R.C."/>
            <person name="Beaudoing E."/>
            <person name="Hot D."/>
        </authorList>
    </citation>
    <scope>NUCLEOTIDE SEQUENCE</scope>
    <source>
        <strain evidence="12">NRRL B-16292</strain>
    </source>
</reference>
<dbReference type="CDD" id="cd03259">
    <property type="entry name" value="ABC_Carb_Solutes_like"/>
    <property type="match status" value="1"/>
</dbReference>
<evidence type="ECO:0000313" key="13">
    <source>
        <dbReference type="Proteomes" id="UP001059617"/>
    </source>
</evidence>
<dbReference type="RefSeq" id="WP_259857436.1">
    <property type="nucleotide sequence ID" value="NZ_BAAAST010000001.1"/>
</dbReference>
<keyword evidence="10" id="KW-0472">Membrane</keyword>
<keyword evidence="5" id="KW-0547">Nucleotide-binding</keyword>
<evidence type="ECO:0000259" key="11">
    <source>
        <dbReference type="PROSITE" id="PS50893"/>
    </source>
</evidence>
<dbReference type="InterPro" id="IPR008995">
    <property type="entry name" value="Mo/tungstate-bd_C_term_dom"/>
</dbReference>
<keyword evidence="1" id="KW-0813">Transport</keyword>
<evidence type="ECO:0000256" key="8">
    <source>
        <dbReference type="ARBA" id="ARBA00023004"/>
    </source>
</evidence>
<keyword evidence="2" id="KW-1003">Cell membrane</keyword>
<dbReference type="Gene3D" id="3.40.50.300">
    <property type="entry name" value="P-loop containing nucleotide triphosphate hydrolases"/>
    <property type="match status" value="1"/>
</dbReference>
<evidence type="ECO:0000256" key="4">
    <source>
        <dbReference type="ARBA" id="ARBA00022519"/>
    </source>
</evidence>
<keyword evidence="6 12" id="KW-0067">ATP-binding</keyword>
<dbReference type="InterPro" id="IPR003439">
    <property type="entry name" value="ABC_transporter-like_ATP-bd"/>
</dbReference>
<dbReference type="PANTHER" id="PTHR42781:SF5">
    <property type="entry name" value="PUTRESCINE TRANSPORT ATP-BINDING PROTEIN POTG"/>
    <property type="match status" value="1"/>
</dbReference>
<dbReference type="SMART" id="SM00382">
    <property type="entry name" value="AAA"/>
    <property type="match status" value="1"/>
</dbReference>
<evidence type="ECO:0000313" key="12">
    <source>
        <dbReference type="EMBL" id="UWP79678.1"/>
    </source>
</evidence>
<dbReference type="InterPro" id="IPR015853">
    <property type="entry name" value="ABC_transpr_FbpC"/>
</dbReference>
<dbReference type="Pfam" id="PF08402">
    <property type="entry name" value="TOBE_2"/>
    <property type="match status" value="1"/>
</dbReference>
<dbReference type="PROSITE" id="PS00211">
    <property type="entry name" value="ABC_TRANSPORTER_1"/>
    <property type="match status" value="1"/>
</dbReference>
<evidence type="ECO:0000256" key="1">
    <source>
        <dbReference type="ARBA" id="ARBA00022448"/>
    </source>
</evidence>
<dbReference type="EMBL" id="CP073720">
    <property type="protein sequence ID" value="UWP79678.1"/>
    <property type="molecule type" value="Genomic_DNA"/>
</dbReference>
<dbReference type="PROSITE" id="PS50893">
    <property type="entry name" value="ABC_TRANSPORTER_2"/>
    <property type="match status" value="1"/>
</dbReference>
<keyword evidence="8" id="KW-0408">Iron</keyword>
<dbReference type="GO" id="GO:0005524">
    <property type="term" value="F:ATP binding"/>
    <property type="evidence" value="ECO:0007669"/>
    <property type="project" value="UniProtKB-KW"/>
</dbReference>